<dbReference type="PANTHER" id="PTHR12565:SF184">
    <property type="entry name" value="BHLH TRANSCRIPTION FACTOR"/>
    <property type="match status" value="1"/>
</dbReference>
<dbReference type="RefSeq" id="XP_015895915.3">
    <property type="nucleotide sequence ID" value="XM_016040429.4"/>
</dbReference>
<dbReference type="InterPro" id="IPR011598">
    <property type="entry name" value="bHLH_dom"/>
</dbReference>
<dbReference type="SMART" id="SM00353">
    <property type="entry name" value="HLH"/>
    <property type="match status" value="1"/>
</dbReference>
<dbReference type="GO" id="GO:0046983">
    <property type="term" value="F:protein dimerization activity"/>
    <property type="evidence" value="ECO:0007669"/>
    <property type="project" value="InterPro"/>
</dbReference>
<protein>
    <submittedName>
        <fullName evidence="7">Basic helix-loop-helix protein 80</fullName>
    </submittedName>
</protein>
<keyword evidence="3" id="KW-0804">Transcription</keyword>
<keyword evidence="2" id="KW-0805">Transcription regulation</keyword>
<name>A0A6P4AFX1_ZIZJJ</name>
<dbReference type="AlphaFoldDB" id="A0A6P4AFX1"/>
<feature type="domain" description="BHLH" evidence="6">
    <location>
        <begin position="169"/>
        <end position="219"/>
    </location>
</feature>
<dbReference type="PANTHER" id="PTHR12565">
    <property type="entry name" value="STEROL REGULATORY ELEMENT-BINDING PROTEIN"/>
    <property type="match status" value="1"/>
</dbReference>
<evidence type="ECO:0000256" key="2">
    <source>
        <dbReference type="ARBA" id="ARBA00023015"/>
    </source>
</evidence>
<proteinExistence type="predicted"/>
<dbReference type="FunFam" id="4.10.280.10:FF:000002">
    <property type="entry name" value="Basic helix-loop-helix transcription factor"/>
    <property type="match status" value="1"/>
</dbReference>
<dbReference type="GeneID" id="107429694"/>
<dbReference type="GO" id="GO:0003700">
    <property type="term" value="F:DNA-binding transcription factor activity"/>
    <property type="evidence" value="ECO:0007669"/>
    <property type="project" value="TreeGrafter"/>
</dbReference>
<feature type="compositionally biased region" description="Basic and acidic residues" evidence="5">
    <location>
        <begin position="128"/>
        <end position="154"/>
    </location>
</feature>
<sequence length="329" mass="36619">MSSSLEKQRVVVFSTTTTNTPNPPPNFSHEYLQGISLHLQTHETTGPHLETLGLVPFSSISHTSKQINSGHSSPMLLHTEARDHHHFYSSSLDRHKRRKKIKMVSHQEDREGKRKKQSSRKSGSTTEGMRKLKTTNEAKKKQNEGAAADDDRIQEAPTGFVRVRARRGQATDSHSLAERARREKISVRMKLLQSLVPGCDKITGKAHILDEIINYVQSLQKQVECLAAKLASVDPMLSHDFKLDPLITGTLTDDQGQCCLEPPLCGLQESSSTQFRCFADNAPTSVSLVVSEDQRPTVVSQDDGNLFFGLDDHSENIISQCGFDNLCSF</sequence>
<feature type="compositionally biased region" description="Basic residues" evidence="5">
    <location>
        <begin position="94"/>
        <end position="103"/>
    </location>
</feature>
<accession>A0A6P4AFX1</accession>
<evidence type="ECO:0000313" key="7">
    <source>
        <dbReference type="RefSeq" id="XP_015895915.3"/>
    </source>
</evidence>
<dbReference type="SUPFAM" id="SSF47459">
    <property type="entry name" value="HLH, helix-loop-helix DNA-binding domain"/>
    <property type="match status" value="1"/>
</dbReference>
<comment type="subcellular location">
    <subcellularLocation>
        <location evidence="1">Nucleus</location>
    </subcellularLocation>
</comment>
<evidence type="ECO:0000256" key="4">
    <source>
        <dbReference type="ARBA" id="ARBA00023242"/>
    </source>
</evidence>
<dbReference type="InterPro" id="IPR036638">
    <property type="entry name" value="HLH_DNA-bd_sf"/>
</dbReference>
<evidence type="ECO:0000259" key="6">
    <source>
        <dbReference type="PROSITE" id="PS50888"/>
    </source>
</evidence>
<dbReference type="KEGG" id="zju:107429694"/>
<dbReference type="InterPro" id="IPR024097">
    <property type="entry name" value="bHLH_ZIP_TF"/>
</dbReference>
<evidence type="ECO:0000256" key="5">
    <source>
        <dbReference type="SAM" id="MobiDB-lite"/>
    </source>
</evidence>
<reference evidence="7" key="1">
    <citation type="submission" date="2025-05" db="UniProtKB">
        <authorList>
            <consortium name="RefSeq"/>
        </authorList>
    </citation>
    <scope>IDENTIFICATION</scope>
    <source>
        <tissue evidence="7">Seedling</tissue>
    </source>
</reference>
<evidence type="ECO:0000256" key="3">
    <source>
        <dbReference type="ARBA" id="ARBA00023163"/>
    </source>
</evidence>
<evidence type="ECO:0000256" key="1">
    <source>
        <dbReference type="ARBA" id="ARBA00004123"/>
    </source>
</evidence>
<keyword evidence="4" id="KW-0539">Nucleus</keyword>
<dbReference type="Gene3D" id="4.10.280.10">
    <property type="entry name" value="Helix-loop-helix DNA-binding domain"/>
    <property type="match status" value="1"/>
</dbReference>
<organism evidence="7">
    <name type="scientific">Ziziphus jujuba</name>
    <name type="common">Chinese jujube</name>
    <name type="synonym">Ziziphus sativa</name>
    <dbReference type="NCBI Taxonomy" id="326968"/>
    <lineage>
        <taxon>Eukaryota</taxon>
        <taxon>Viridiplantae</taxon>
        <taxon>Streptophyta</taxon>
        <taxon>Embryophyta</taxon>
        <taxon>Tracheophyta</taxon>
        <taxon>Spermatophyta</taxon>
        <taxon>Magnoliopsida</taxon>
        <taxon>eudicotyledons</taxon>
        <taxon>Gunneridae</taxon>
        <taxon>Pentapetalae</taxon>
        <taxon>rosids</taxon>
        <taxon>fabids</taxon>
        <taxon>Rosales</taxon>
        <taxon>Rhamnaceae</taxon>
        <taxon>Paliureae</taxon>
        <taxon>Ziziphus</taxon>
    </lineage>
</organism>
<dbReference type="PROSITE" id="PS50888">
    <property type="entry name" value="BHLH"/>
    <property type="match status" value="1"/>
</dbReference>
<feature type="region of interest" description="Disordered" evidence="5">
    <location>
        <begin position="87"/>
        <end position="179"/>
    </location>
</feature>
<dbReference type="Pfam" id="PF00010">
    <property type="entry name" value="HLH"/>
    <property type="match status" value="1"/>
</dbReference>
<gene>
    <name evidence="7" type="primary">LOC107429694</name>
</gene>
<dbReference type="GO" id="GO:0005634">
    <property type="term" value="C:nucleus"/>
    <property type="evidence" value="ECO:0007669"/>
    <property type="project" value="UniProtKB-SubCell"/>
</dbReference>